<dbReference type="EMBL" id="CADEBC010000561">
    <property type="protein sequence ID" value="CAB3253322.1"/>
    <property type="molecule type" value="Genomic_DNA"/>
</dbReference>
<evidence type="ECO:0000313" key="4">
    <source>
        <dbReference type="Proteomes" id="UP000494106"/>
    </source>
</evidence>
<dbReference type="PROSITE" id="PS50157">
    <property type="entry name" value="ZINC_FINGER_C2H2_2"/>
    <property type="match status" value="1"/>
</dbReference>
<evidence type="ECO:0000256" key="1">
    <source>
        <dbReference type="PROSITE-ProRule" id="PRU00042"/>
    </source>
</evidence>
<dbReference type="AlphaFoldDB" id="A0A8S1B5J9"/>
<dbReference type="Gene3D" id="3.30.160.60">
    <property type="entry name" value="Classic Zinc Finger"/>
    <property type="match status" value="1"/>
</dbReference>
<comment type="caution">
    <text evidence="3">The sequence shown here is derived from an EMBL/GenBank/DDBJ whole genome shotgun (WGS) entry which is preliminary data.</text>
</comment>
<evidence type="ECO:0000313" key="3">
    <source>
        <dbReference type="EMBL" id="CAB3253322.1"/>
    </source>
</evidence>
<reference evidence="3 4" key="1">
    <citation type="submission" date="2020-04" db="EMBL/GenBank/DDBJ databases">
        <authorList>
            <person name="Wallbank WR R."/>
            <person name="Pardo Diaz C."/>
            <person name="Kozak K."/>
            <person name="Martin S."/>
            <person name="Jiggins C."/>
            <person name="Moest M."/>
            <person name="Warren A I."/>
            <person name="Byers J.R.P. K."/>
            <person name="Montejo-Kovacevich G."/>
            <person name="Yen C E."/>
        </authorList>
    </citation>
    <scope>NUCLEOTIDE SEQUENCE [LARGE SCALE GENOMIC DNA]</scope>
</reference>
<sequence>MDKNTYETYEFLPANPSETEPEQFFVVQDDGSFLLNRQIQYVAQVEDVKEVLEDVQPCTVYGVGVPSQQFFVDVDNSTELISVSDQFILPDGENSLYTNSYLLQPSSSTTTEEVESDVVADQFKEANSQEEDIDIATHDSKQGNNFTEITISDEQYQTLEQKGWILLESNDKIFVLNTLGLHDITSNDRLIQKLRNEIQNSTNSENNPGTIKLKNVSSQFPNLVAQSFTDQQDTMEFVIGSNVEQDDNIKVLKFVVHDNKENIAASCLNVEQMDVSDSNQESEFKNNINEIAIIKQESINDTSSIKIKTKFNFKDIPEKIVLGKTLNGKRLVAKVVKTVSKRQNMIKPAISNECKTENIVTETVTDNSYNNNNGLSETELVSLIQHSVRSTSQTKLSVEDVTSAHSVIGQLLKVPNIESLLVGHNLIITKVKNNKEEPSANSNRRDMVLMTGHVTEDEDCSSNFEHLPDLLQSIKAKSVEAMTNENQHLECIDHEKETCTIFHVHITETKCPDRVTRVSVTLNKRQLSLNQMFDLKRRHPHTVFACSACAALFKSEEALKEHQENDCLESDEILTIDTDKIDMVDAYSIIKTEKNKYYKCKQCDVHFSKLYPCVRHVKTHLGLHLSKPEANKDKELTNEQGDKDKPKTRREVFKCKMCPTRSWCGLRLNVDVPLFRRRPAHADAAPSRLAN</sequence>
<protein>
    <recommendedName>
        <fullName evidence="2">C2H2-type domain-containing protein</fullName>
    </recommendedName>
</protein>
<gene>
    <name evidence="3" type="ORF">APLA_LOCUS14036</name>
</gene>
<accession>A0A8S1B5J9</accession>
<dbReference type="Proteomes" id="UP000494106">
    <property type="component" value="Unassembled WGS sequence"/>
</dbReference>
<dbReference type="InterPro" id="IPR036236">
    <property type="entry name" value="Znf_C2H2_sf"/>
</dbReference>
<keyword evidence="1" id="KW-0862">Zinc</keyword>
<keyword evidence="4" id="KW-1185">Reference proteome</keyword>
<keyword evidence="1" id="KW-0479">Metal-binding</keyword>
<evidence type="ECO:0000259" key="2">
    <source>
        <dbReference type="PROSITE" id="PS50157"/>
    </source>
</evidence>
<feature type="domain" description="C2H2-type" evidence="2">
    <location>
        <begin position="598"/>
        <end position="625"/>
    </location>
</feature>
<dbReference type="GO" id="GO:0008270">
    <property type="term" value="F:zinc ion binding"/>
    <property type="evidence" value="ECO:0007669"/>
    <property type="project" value="UniProtKB-KW"/>
</dbReference>
<proteinExistence type="predicted"/>
<organism evidence="3 4">
    <name type="scientific">Arctia plantaginis</name>
    <name type="common">Wood tiger moth</name>
    <name type="synonym">Phalaena plantaginis</name>
    <dbReference type="NCBI Taxonomy" id="874455"/>
    <lineage>
        <taxon>Eukaryota</taxon>
        <taxon>Metazoa</taxon>
        <taxon>Ecdysozoa</taxon>
        <taxon>Arthropoda</taxon>
        <taxon>Hexapoda</taxon>
        <taxon>Insecta</taxon>
        <taxon>Pterygota</taxon>
        <taxon>Neoptera</taxon>
        <taxon>Endopterygota</taxon>
        <taxon>Lepidoptera</taxon>
        <taxon>Glossata</taxon>
        <taxon>Ditrysia</taxon>
        <taxon>Noctuoidea</taxon>
        <taxon>Erebidae</taxon>
        <taxon>Arctiinae</taxon>
        <taxon>Arctia</taxon>
    </lineage>
</organism>
<dbReference type="OrthoDB" id="7482721at2759"/>
<keyword evidence="1" id="KW-0863">Zinc-finger</keyword>
<dbReference type="PROSITE" id="PS00028">
    <property type="entry name" value="ZINC_FINGER_C2H2_1"/>
    <property type="match status" value="1"/>
</dbReference>
<dbReference type="SUPFAM" id="SSF57667">
    <property type="entry name" value="beta-beta-alpha zinc fingers"/>
    <property type="match status" value="1"/>
</dbReference>
<dbReference type="InterPro" id="IPR013087">
    <property type="entry name" value="Znf_C2H2_type"/>
</dbReference>
<name>A0A8S1B5J9_ARCPL</name>